<keyword evidence="14" id="KW-1185">Reference proteome</keyword>
<feature type="binding site" evidence="10">
    <location>
        <position position="126"/>
    </location>
    <ligand>
        <name>Zn(2+)</name>
        <dbReference type="ChEBI" id="CHEBI:29105"/>
    </ligand>
</feature>
<keyword evidence="7 10" id="KW-0067">ATP-binding</keyword>
<feature type="binding site" evidence="10">
    <location>
        <position position="101"/>
    </location>
    <ligand>
        <name>Zn(2+)</name>
        <dbReference type="ChEBI" id="CHEBI:29105"/>
    </ligand>
</feature>
<dbReference type="FunFam" id="3.40.50.620:FF:000007">
    <property type="entry name" value="Glutamate--tRNA ligase"/>
    <property type="match status" value="1"/>
</dbReference>
<dbReference type="EMBL" id="ACJN02000001">
    <property type="protein sequence ID" value="EFI35782.1"/>
    <property type="molecule type" value="Genomic_DNA"/>
</dbReference>
<keyword evidence="4 10" id="KW-0963">Cytoplasm</keyword>
<dbReference type="Pfam" id="PF00749">
    <property type="entry name" value="tRNA-synt_1c"/>
    <property type="match status" value="1"/>
</dbReference>
<keyword evidence="8 10" id="KW-0648">Protein biosynthesis</keyword>
<dbReference type="NCBIfam" id="TIGR00464">
    <property type="entry name" value="gltX_bact"/>
    <property type="match status" value="1"/>
</dbReference>
<dbReference type="CDD" id="cd00808">
    <property type="entry name" value="GluRS_core"/>
    <property type="match status" value="1"/>
</dbReference>
<feature type="short sequence motif" description="'KMSKS' region" evidence="10">
    <location>
        <begin position="236"/>
        <end position="240"/>
    </location>
</feature>
<dbReference type="InterPro" id="IPR004527">
    <property type="entry name" value="Glu-tRNA-ligase_bac/mito"/>
</dbReference>
<feature type="binding site" evidence="10">
    <location>
        <position position="99"/>
    </location>
    <ligand>
        <name>Zn(2+)</name>
        <dbReference type="ChEBI" id="CHEBI:29105"/>
    </ligand>
</feature>
<gene>
    <name evidence="10" type="primary">gltX</name>
    <name evidence="13" type="ORF">Dthio_PD3217</name>
</gene>
<dbReference type="InterPro" id="IPR045462">
    <property type="entry name" value="aa-tRNA-synth_I_cd-bd"/>
</dbReference>
<accession>D6SM71</accession>
<evidence type="ECO:0000256" key="10">
    <source>
        <dbReference type="HAMAP-Rule" id="MF_00022"/>
    </source>
</evidence>
<feature type="short sequence motif" description="'HIGH' region" evidence="10">
    <location>
        <begin position="10"/>
        <end position="20"/>
    </location>
</feature>
<dbReference type="InterPro" id="IPR049940">
    <property type="entry name" value="GluQ/Sye"/>
</dbReference>
<dbReference type="GO" id="GO:0000049">
    <property type="term" value="F:tRNA binding"/>
    <property type="evidence" value="ECO:0007669"/>
    <property type="project" value="InterPro"/>
</dbReference>
<comment type="similarity">
    <text evidence="2 10">Belongs to the class-I aminoacyl-tRNA synthetase family. Glutamate--tRNA ligase type 1 subfamily.</text>
</comment>
<evidence type="ECO:0000256" key="9">
    <source>
        <dbReference type="ARBA" id="ARBA00023146"/>
    </source>
</evidence>
<keyword evidence="10" id="KW-0862">Zinc</keyword>
<dbReference type="GO" id="GO:0008270">
    <property type="term" value="F:zinc ion binding"/>
    <property type="evidence" value="ECO:0007669"/>
    <property type="project" value="UniProtKB-UniRule"/>
</dbReference>
<dbReference type="InterPro" id="IPR001412">
    <property type="entry name" value="aa-tRNA-synth_I_CS"/>
</dbReference>
<evidence type="ECO:0000259" key="12">
    <source>
        <dbReference type="Pfam" id="PF19269"/>
    </source>
</evidence>
<comment type="function">
    <text evidence="10">Catalyzes the attachment of glutamate to tRNA(Glu) in a two-step reaction: glutamate is first activated by ATP to form Glu-AMP and then transferred to the acceptor end of tRNA(Glu).</text>
</comment>
<name>D6SM71_9BACT</name>
<dbReference type="OrthoDB" id="9807503at2"/>
<proteinExistence type="inferred from homology"/>
<keyword evidence="10" id="KW-0479">Metal-binding</keyword>
<sequence length="463" mass="52601">MSKVVARFAPSPTGYLHIGGARTALFNWLLARGSGGRFLLRIEDTDVERSSQEMTQAILDSMHWLGLDYDQEPYYQSKRFEVYKEYIQKLVRTGHAYYCRCTPEEVEEMREKARALGQKPKYSGKCREACLQPGPDTVIRLKAPQAGQTVYQDQVKGSIAVDNTQLDDLVLERMDGTPTYNLAVVADDIEMGITHVLRGDDHINNTPRQLLIYQALDVTPPFFGHVPMILGPDKKKLSKRHGALSVMAYKEMGYLPEALVNYLARLGWSYKDEEIFSLEDLLQKFSLDNLGASACVFDTEKLKWLNSHYIKESSPARLALILQQHLDASQPVPAQAYLENIIPLLQPRASTMQEMAEMAHFFLVPDQELEMDQKAVDKFLTPEAREYLREIAEILAGMEEFDQENLEQAMKVYIEEKNIKFKAIAQPLRVALTGKTASPGIFETMQVLGRESCVNRLRRVQGI</sequence>
<evidence type="ECO:0000259" key="11">
    <source>
        <dbReference type="Pfam" id="PF00749"/>
    </source>
</evidence>
<dbReference type="InterPro" id="IPR020751">
    <property type="entry name" value="aa-tRNA-synth_I_codon-bd_sub2"/>
</dbReference>
<reference evidence="13" key="1">
    <citation type="submission" date="2010-05" db="EMBL/GenBank/DDBJ databases">
        <title>The draft genome of Desulfonatronospira thiodismutans ASO3-1.</title>
        <authorList>
            <consortium name="US DOE Joint Genome Institute (JGI-PGF)"/>
            <person name="Lucas S."/>
            <person name="Copeland A."/>
            <person name="Lapidus A."/>
            <person name="Cheng J.-F."/>
            <person name="Bruce D."/>
            <person name="Goodwin L."/>
            <person name="Pitluck S."/>
            <person name="Chertkov O."/>
            <person name="Brettin T."/>
            <person name="Detter J.C."/>
            <person name="Han C."/>
            <person name="Land M.L."/>
            <person name="Hauser L."/>
            <person name="Kyrpides N."/>
            <person name="Mikhailova N."/>
            <person name="Muyzer G."/>
            <person name="Woyke T."/>
        </authorList>
    </citation>
    <scope>NUCLEOTIDE SEQUENCE [LARGE SCALE GENOMIC DNA]</scope>
    <source>
        <strain evidence="13">ASO3-1</strain>
    </source>
</reference>
<evidence type="ECO:0000256" key="7">
    <source>
        <dbReference type="ARBA" id="ARBA00022840"/>
    </source>
</evidence>
<evidence type="ECO:0000256" key="8">
    <source>
        <dbReference type="ARBA" id="ARBA00022917"/>
    </source>
</evidence>
<evidence type="ECO:0000256" key="5">
    <source>
        <dbReference type="ARBA" id="ARBA00022598"/>
    </source>
</evidence>
<comment type="cofactor">
    <cofactor evidence="10">
        <name>Zn(2+)</name>
        <dbReference type="ChEBI" id="CHEBI:29105"/>
    </cofactor>
    <text evidence="10">Binds 1 zinc ion per subunit.</text>
</comment>
<evidence type="ECO:0000256" key="6">
    <source>
        <dbReference type="ARBA" id="ARBA00022741"/>
    </source>
</evidence>
<keyword evidence="6 10" id="KW-0547">Nucleotide-binding</keyword>
<evidence type="ECO:0000256" key="4">
    <source>
        <dbReference type="ARBA" id="ARBA00022490"/>
    </source>
</evidence>
<keyword evidence="5 10" id="KW-0436">Ligase</keyword>
<dbReference type="Proteomes" id="UP000005496">
    <property type="component" value="Unassembled WGS sequence"/>
</dbReference>
<dbReference type="PRINTS" id="PR00987">
    <property type="entry name" value="TRNASYNTHGLU"/>
</dbReference>
<dbReference type="InterPro" id="IPR000924">
    <property type="entry name" value="Glu/Gln-tRNA-synth"/>
</dbReference>
<dbReference type="GO" id="GO:0006424">
    <property type="term" value="P:glutamyl-tRNA aminoacylation"/>
    <property type="evidence" value="ECO:0007669"/>
    <property type="project" value="UniProtKB-UniRule"/>
</dbReference>
<evidence type="ECO:0000256" key="2">
    <source>
        <dbReference type="ARBA" id="ARBA00007894"/>
    </source>
</evidence>
<dbReference type="PANTHER" id="PTHR43311:SF2">
    <property type="entry name" value="GLUTAMATE--TRNA LIGASE, MITOCHONDRIAL-RELATED"/>
    <property type="match status" value="1"/>
</dbReference>
<comment type="caution">
    <text evidence="13">The sequence shown here is derived from an EMBL/GenBank/DDBJ whole genome shotgun (WGS) entry which is preliminary data.</text>
</comment>
<dbReference type="SUPFAM" id="SSF52374">
    <property type="entry name" value="Nucleotidylyl transferase"/>
    <property type="match status" value="1"/>
</dbReference>
<dbReference type="GO" id="GO:0005524">
    <property type="term" value="F:ATP binding"/>
    <property type="evidence" value="ECO:0007669"/>
    <property type="project" value="UniProtKB-UniRule"/>
</dbReference>
<feature type="domain" description="Aminoacyl-tRNA synthetase class I anticodon-binding" evidence="12">
    <location>
        <begin position="325"/>
        <end position="460"/>
    </location>
</feature>
<evidence type="ECO:0000313" key="14">
    <source>
        <dbReference type="Proteomes" id="UP000005496"/>
    </source>
</evidence>
<dbReference type="Gene3D" id="1.10.10.350">
    <property type="match status" value="1"/>
</dbReference>
<dbReference type="Pfam" id="PF19269">
    <property type="entry name" value="Anticodon_2"/>
    <property type="match status" value="1"/>
</dbReference>
<comment type="subunit">
    <text evidence="3 10">Monomer.</text>
</comment>
<dbReference type="GO" id="GO:0004818">
    <property type="term" value="F:glutamate-tRNA ligase activity"/>
    <property type="evidence" value="ECO:0007669"/>
    <property type="project" value="UniProtKB-UniRule"/>
</dbReference>
<dbReference type="eggNOG" id="COG0008">
    <property type="taxonomic scope" value="Bacteria"/>
</dbReference>
<dbReference type="GO" id="GO:0005829">
    <property type="term" value="C:cytosol"/>
    <property type="evidence" value="ECO:0007669"/>
    <property type="project" value="TreeGrafter"/>
</dbReference>
<dbReference type="InterPro" id="IPR008925">
    <property type="entry name" value="aa_tRNA-synth_I_cd-bd_sf"/>
</dbReference>
<keyword evidence="9 10" id="KW-0030">Aminoacyl-tRNA synthetase</keyword>
<dbReference type="Gene3D" id="3.40.50.620">
    <property type="entry name" value="HUPs"/>
    <property type="match status" value="1"/>
</dbReference>
<dbReference type="InterPro" id="IPR020058">
    <property type="entry name" value="Glu/Gln-tRNA-synth_Ib_cat-dom"/>
</dbReference>
<dbReference type="PROSITE" id="PS00178">
    <property type="entry name" value="AA_TRNA_LIGASE_I"/>
    <property type="match status" value="1"/>
</dbReference>
<feature type="binding site" evidence="10">
    <location>
        <position position="239"/>
    </location>
    <ligand>
        <name>ATP</name>
        <dbReference type="ChEBI" id="CHEBI:30616"/>
    </ligand>
</feature>
<dbReference type="InterPro" id="IPR033910">
    <property type="entry name" value="GluRS_core"/>
</dbReference>
<organism evidence="13 14">
    <name type="scientific">Desulfonatronospira thiodismutans ASO3-1</name>
    <dbReference type="NCBI Taxonomy" id="555779"/>
    <lineage>
        <taxon>Bacteria</taxon>
        <taxon>Pseudomonadati</taxon>
        <taxon>Thermodesulfobacteriota</taxon>
        <taxon>Desulfovibrionia</taxon>
        <taxon>Desulfovibrionales</taxon>
        <taxon>Desulfonatronovibrionaceae</taxon>
        <taxon>Desulfonatronospira</taxon>
    </lineage>
</organism>
<feature type="domain" description="Glutamyl/glutaminyl-tRNA synthetase class Ib catalytic" evidence="11">
    <location>
        <begin position="3"/>
        <end position="304"/>
    </location>
</feature>
<dbReference type="EC" id="6.1.1.17" evidence="10"/>
<comment type="catalytic activity">
    <reaction evidence="10">
        <text>tRNA(Glu) + L-glutamate + ATP = L-glutamyl-tRNA(Glu) + AMP + diphosphate</text>
        <dbReference type="Rhea" id="RHEA:23540"/>
        <dbReference type="Rhea" id="RHEA-COMP:9663"/>
        <dbReference type="Rhea" id="RHEA-COMP:9680"/>
        <dbReference type="ChEBI" id="CHEBI:29985"/>
        <dbReference type="ChEBI" id="CHEBI:30616"/>
        <dbReference type="ChEBI" id="CHEBI:33019"/>
        <dbReference type="ChEBI" id="CHEBI:78442"/>
        <dbReference type="ChEBI" id="CHEBI:78520"/>
        <dbReference type="ChEBI" id="CHEBI:456215"/>
        <dbReference type="EC" id="6.1.1.17"/>
    </reaction>
</comment>
<comment type="subcellular location">
    <subcellularLocation>
        <location evidence="1 10">Cytoplasm</location>
    </subcellularLocation>
</comment>
<dbReference type="PANTHER" id="PTHR43311">
    <property type="entry name" value="GLUTAMATE--TRNA LIGASE"/>
    <property type="match status" value="1"/>
</dbReference>
<protein>
    <recommendedName>
        <fullName evidence="10">Glutamate--tRNA ligase</fullName>
        <ecNumber evidence="10">6.1.1.17</ecNumber>
    </recommendedName>
    <alternativeName>
        <fullName evidence="10">Glutamyl-tRNA synthetase</fullName>
        <shortName evidence="10">GluRS</shortName>
    </alternativeName>
</protein>
<dbReference type="SUPFAM" id="SSF48163">
    <property type="entry name" value="An anticodon-binding domain of class I aminoacyl-tRNA synthetases"/>
    <property type="match status" value="1"/>
</dbReference>
<evidence type="ECO:0000313" key="13">
    <source>
        <dbReference type="EMBL" id="EFI35782.1"/>
    </source>
</evidence>
<evidence type="ECO:0000256" key="3">
    <source>
        <dbReference type="ARBA" id="ARBA00011245"/>
    </source>
</evidence>
<dbReference type="HAMAP" id="MF_00022">
    <property type="entry name" value="Glu_tRNA_synth_type1"/>
    <property type="match status" value="1"/>
</dbReference>
<evidence type="ECO:0000256" key="1">
    <source>
        <dbReference type="ARBA" id="ARBA00004496"/>
    </source>
</evidence>
<dbReference type="RefSeq" id="WP_008868911.1">
    <property type="nucleotide sequence ID" value="NZ_ACJN02000001.1"/>
</dbReference>
<dbReference type="AlphaFoldDB" id="D6SM71"/>
<dbReference type="InterPro" id="IPR014729">
    <property type="entry name" value="Rossmann-like_a/b/a_fold"/>
</dbReference>
<feature type="binding site" evidence="10">
    <location>
        <position position="128"/>
    </location>
    <ligand>
        <name>Zn(2+)</name>
        <dbReference type="ChEBI" id="CHEBI:29105"/>
    </ligand>
</feature>